<dbReference type="GO" id="GO:0000776">
    <property type="term" value="C:kinetochore"/>
    <property type="evidence" value="ECO:0007669"/>
    <property type="project" value="InterPro"/>
</dbReference>
<dbReference type="CDD" id="cd22920">
    <property type="entry name" value="HFD_CENP-T"/>
    <property type="match status" value="1"/>
</dbReference>
<comment type="subcellular location">
    <subcellularLocation>
        <location evidence="2">Chromosome</location>
    </subcellularLocation>
    <subcellularLocation>
        <location evidence="1">Nucleus</location>
    </subcellularLocation>
</comment>
<keyword evidence="9" id="KW-1185">Reference proteome</keyword>
<evidence type="ECO:0000256" key="3">
    <source>
        <dbReference type="ARBA" id="ARBA00010137"/>
    </source>
</evidence>
<dbReference type="InterPro" id="IPR009072">
    <property type="entry name" value="Histone-fold"/>
</dbReference>
<dbReference type="GO" id="GO:0005634">
    <property type="term" value="C:nucleus"/>
    <property type="evidence" value="ECO:0007669"/>
    <property type="project" value="UniProtKB-SubCell"/>
</dbReference>
<sequence>MNNSGLETPIRRTSFNHLVGTLSQKRLFTPSRNRTSLPSAQRTVTPHKQRALARKSSLYRRKSNIHANKTPRDILRVLSRALAKQPIPSPAENSNGSSQKKRRRTSSTMPIAPPFRKSLSRRSLERRDSTIYGEEADLTAQSIEVPRRYSARMSDIFTPESRKLSNLQNPFTFSKTVEKEINRVQESALSNSPDQLLDVGDEIPVFRLPMSDYETADAEEETPSTQRASMQMNQYQSPIFTLNSDLFENDASFSRASEKGRQSLHNPPVFDTQPYEDEGGFSEVSHIESPTPRTVSKGSVFQELEEQQTSDAESSRIDEMQGITSPIQQPALEESFKQQVLPDAESSRIDEMQGNTSPIQQPALEESFEQQVLPDAESSRIDEMQGNTSPIQEPPIGDISAANEEVNNHEKNISLFDKDGFKKPKQKYRKASSATLPDSNIRKLANAYSRKSLSSSVIEELSSVSDIFFKQVAEDLSAYADHAHRKTIETDDVCLLLKRQRKIHDKVSLMGLQRSYLSREIKPLTFKKR</sequence>
<evidence type="ECO:0000313" key="8">
    <source>
        <dbReference type="EMBL" id="WBW70839.1"/>
    </source>
</evidence>
<feature type="domain" description="CENP-T/Histone H4 histone fold" evidence="7">
    <location>
        <begin position="433"/>
        <end position="521"/>
    </location>
</feature>
<dbReference type="SUPFAM" id="SSF47113">
    <property type="entry name" value="Histone-fold"/>
    <property type="match status" value="1"/>
</dbReference>
<dbReference type="GO" id="GO:0051382">
    <property type="term" value="P:kinetochore assembly"/>
    <property type="evidence" value="ECO:0007669"/>
    <property type="project" value="InterPro"/>
</dbReference>
<evidence type="ECO:0000256" key="6">
    <source>
        <dbReference type="SAM" id="MobiDB-lite"/>
    </source>
</evidence>
<feature type="region of interest" description="Disordered" evidence="6">
    <location>
        <begin position="30"/>
        <end position="72"/>
    </location>
</feature>
<keyword evidence="4" id="KW-0158">Chromosome</keyword>
<feature type="compositionally biased region" description="Polar residues" evidence="6">
    <location>
        <begin position="30"/>
        <end position="44"/>
    </location>
</feature>
<dbReference type="EMBL" id="CP115611">
    <property type="protein sequence ID" value="WBW70839.1"/>
    <property type="molecule type" value="Genomic_DNA"/>
</dbReference>
<feature type="compositionally biased region" description="Basic residues" evidence="6">
    <location>
        <begin position="45"/>
        <end position="64"/>
    </location>
</feature>
<dbReference type="InterPro" id="IPR028255">
    <property type="entry name" value="CENP-T"/>
</dbReference>
<gene>
    <name evidence="8" type="primary">cnp20</name>
    <name evidence="8" type="ORF">SOMG_02458</name>
</gene>
<evidence type="ECO:0000256" key="4">
    <source>
        <dbReference type="ARBA" id="ARBA00022454"/>
    </source>
</evidence>
<evidence type="ECO:0000313" key="9">
    <source>
        <dbReference type="Proteomes" id="UP001212411"/>
    </source>
</evidence>
<proteinExistence type="inferred from homology"/>
<feature type="region of interest" description="Disordered" evidence="6">
    <location>
        <begin position="84"/>
        <end position="128"/>
    </location>
</feature>
<evidence type="ECO:0000259" key="7">
    <source>
        <dbReference type="Pfam" id="PF15511"/>
    </source>
</evidence>
<accession>A0AAE9W7B9</accession>
<protein>
    <submittedName>
        <fullName evidence="8">CENP-T histone fold, kinetochore scaffold protein</fullName>
    </submittedName>
</protein>
<dbReference type="AlphaFoldDB" id="A0AAE9W7B9"/>
<dbReference type="RefSeq" id="XP_056035082.1">
    <property type="nucleotide sequence ID" value="XM_056181250.1"/>
</dbReference>
<dbReference type="Proteomes" id="UP001212411">
    <property type="component" value="Chromosome 1"/>
</dbReference>
<evidence type="ECO:0000256" key="1">
    <source>
        <dbReference type="ARBA" id="ARBA00004123"/>
    </source>
</evidence>
<dbReference type="PANTHER" id="PTHR46904:SF1">
    <property type="entry name" value="CENTROMERE PROTEIN T"/>
    <property type="match status" value="1"/>
</dbReference>
<feature type="region of interest" description="Disordered" evidence="6">
    <location>
        <begin position="255"/>
        <end position="318"/>
    </location>
</feature>
<dbReference type="GO" id="GO:0003677">
    <property type="term" value="F:DNA binding"/>
    <property type="evidence" value="ECO:0007669"/>
    <property type="project" value="InterPro"/>
</dbReference>
<comment type="similarity">
    <text evidence="3">Belongs to the CENP-T/CNN1 family.</text>
</comment>
<dbReference type="Pfam" id="PF15511">
    <property type="entry name" value="CENP-T_C"/>
    <property type="match status" value="1"/>
</dbReference>
<feature type="region of interest" description="Disordered" evidence="6">
    <location>
        <begin position="369"/>
        <end position="395"/>
    </location>
</feature>
<dbReference type="GeneID" id="80875939"/>
<name>A0AAE9W7B9_9SCHI</name>
<keyword evidence="5" id="KW-0539">Nucleus</keyword>
<reference evidence="8 9" key="1">
    <citation type="journal article" date="2023" name="G3 (Bethesda)">
        <title>A high-quality reference genome for the fission yeast Schizosaccharomyces osmophilus.</title>
        <authorList>
            <person name="Jia G.S."/>
            <person name="Zhang W.C."/>
            <person name="Liang Y."/>
            <person name="Liu X.H."/>
            <person name="Rhind N."/>
            <person name="Pidoux A."/>
            <person name="Brysch-Herzberg M."/>
            <person name="Du L.L."/>
        </authorList>
    </citation>
    <scope>NUCLEOTIDE SEQUENCE [LARGE SCALE GENOMIC DNA]</scope>
    <source>
        <strain evidence="8 9">CBS 15793</strain>
    </source>
</reference>
<evidence type="ECO:0000256" key="5">
    <source>
        <dbReference type="ARBA" id="ARBA00023242"/>
    </source>
</evidence>
<dbReference type="InterPro" id="IPR035425">
    <property type="entry name" value="CENP-T/H4_C"/>
</dbReference>
<dbReference type="KEGG" id="som:SOMG_02458"/>
<evidence type="ECO:0000256" key="2">
    <source>
        <dbReference type="ARBA" id="ARBA00004286"/>
    </source>
</evidence>
<dbReference type="GO" id="GO:0007059">
    <property type="term" value="P:chromosome segregation"/>
    <property type="evidence" value="ECO:0007669"/>
    <property type="project" value="TreeGrafter"/>
</dbReference>
<organism evidence="8 9">
    <name type="scientific">Schizosaccharomyces osmophilus</name>
    <dbReference type="NCBI Taxonomy" id="2545709"/>
    <lineage>
        <taxon>Eukaryota</taxon>
        <taxon>Fungi</taxon>
        <taxon>Dikarya</taxon>
        <taxon>Ascomycota</taxon>
        <taxon>Taphrinomycotina</taxon>
        <taxon>Schizosaccharomycetes</taxon>
        <taxon>Schizosaccharomycetales</taxon>
        <taxon>Schizosaccharomycetaceae</taxon>
        <taxon>Schizosaccharomyces</taxon>
    </lineage>
</organism>
<dbReference type="Gene3D" id="1.10.20.10">
    <property type="entry name" value="Histone, subunit A"/>
    <property type="match status" value="1"/>
</dbReference>
<dbReference type="PANTHER" id="PTHR46904">
    <property type="entry name" value="CENTROMERE PROTEIN T"/>
    <property type="match status" value="1"/>
</dbReference>
<dbReference type="GO" id="GO:0046982">
    <property type="term" value="F:protein heterodimerization activity"/>
    <property type="evidence" value="ECO:0007669"/>
    <property type="project" value="InterPro"/>
</dbReference>
<dbReference type="GO" id="GO:0000278">
    <property type="term" value="P:mitotic cell cycle"/>
    <property type="evidence" value="ECO:0007669"/>
    <property type="project" value="TreeGrafter"/>
</dbReference>